<reference evidence="3" key="1">
    <citation type="submission" date="2017-03" db="EMBL/GenBank/DDBJ databases">
        <title>FDA dAtabase for Regulatory Grade micrObial Sequences (FDA-ARGOS): Supporting development and validation of Infectious Disease Dx tests.</title>
        <authorList>
            <person name="Campos J."/>
            <person name="Goldberg B."/>
            <person name="Tallon L."/>
            <person name="Sadzewicz L."/>
            <person name="Sengamalay N."/>
            <person name="Ott S."/>
            <person name="Godinez A."/>
            <person name="Nagaraj S."/>
            <person name="Vyas G."/>
            <person name="Aluvathingal J."/>
            <person name="Nadendla S."/>
            <person name="Geyer C."/>
            <person name="Nandy P."/>
            <person name="Hobson J."/>
            <person name="Sichtig H."/>
        </authorList>
    </citation>
    <scope>NUCLEOTIDE SEQUENCE [LARGE SCALE GENOMIC DNA]</scope>
    <source>
        <strain evidence="3">FDAARGOS_260</strain>
    </source>
</reference>
<dbReference type="Proteomes" id="UP000191272">
    <property type="component" value="Chromosome"/>
</dbReference>
<dbReference type="Gene3D" id="3.30.870.10">
    <property type="entry name" value="Endonuclease Chain A"/>
    <property type="match status" value="1"/>
</dbReference>
<accession>A0ABN4YC14</accession>
<evidence type="ECO:0000259" key="1">
    <source>
        <dbReference type="Pfam" id="PF09565"/>
    </source>
</evidence>
<keyword evidence="2" id="KW-0378">Hydrolase</keyword>
<evidence type="ECO:0000313" key="2">
    <source>
        <dbReference type="EMBL" id="ARC51464.1"/>
    </source>
</evidence>
<name>A0ABN4YC14_NEIMU</name>
<gene>
    <name evidence="2" type="ORF">A6J88_09815</name>
</gene>
<dbReference type="Pfam" id="PF09565">
    <property type="entry name" value="RE_NgoFVII"/>
    <property type="match status" value="1"/>
</dbReference>
<proteinExistence type="predicted"/>
<sequence>MELITTSKKLSDKFIKLTEKYTKIAFATAWASADHPAFNAMLKHRNKIQHSTIGLHFYQTDPKVLEEFKGHEDIGFIQQTDGVFHPKLYLFWNASNDWALLSGSANFTKGAFAGSNQEAMILIQGESNDVFKDLIHFLKDECFDKAEKISNDEIDRYRVLHQDRKTRINTLSNHYTDTQKKNSGMKQNILSTKILTYSWGDYFKTIQQDENHQFEERLALLDYSKQNFQDNSSFLTIDLEDRKLISGLPNIANTKTERLDYGWFGSTHSNGKFRSLINNGNQKVAEAIDEIPLTGKVSREDFLEYYRLFQKIDYTNPIGISTRLLAMKRPDLFFCFNGANKKGICEELGLSQNLNAERYWDEILLRIYDTPWFNSSRPSASTEQQAWSGRVALIDCIYYKPKNKK</sequence>
<evidence type="ECO:0000313" key="3">
    <source>
        <dbReference type="Proteomes" id="UP000191272"/>
    </source>
</evidence>
<keyword evidence="2" id="KW-0540">Nuclease</keyword>
<keyword evidence="2" id="KW-0255">Endonuclease</keyword>
<protein>
    <submittedName>
        <fullName evidence="2">NgoFVII family restriction endonuclease</fullName>
    </submittedName>
</protein>
<dbReference type="GO" id="GO:0004519">
    <property type="term" value="F:endonuclease activity"/>
    <property type="evidence" value="ECO:0007669"/>
    <property type="project" value="UniProtKB-KW"/>
</dbReference>
<dbReference type="RefSeq" id="WP_080614149.1">
    <property type="nucleotide sequence ID" value="NZ_CP020452.2"/>
</dbReference>
<dbReference type="CDD" id="cd09117">
    <property type="entry name" value="PLDc_Bfil_DEXD_like"/>
    <property type="match status" value="1"/>
</dbReference>
<feature type="domain" description="Restriction endonuclease type II NgoFVII N-terminal" evidence="1">
    <location>
        <begin position="76"/>
        <end position="145"/>
    </location>
</feature>
<dbReference type="EMBL" id="CP020452">
    <property type="protein sequence ID" value="ARC51464.1"/>
    <property type="molecule type" value="Genomic_DNA"/>
</dbReference>
<dbReference type="InterPro" id="IPR019065">
    <property type="entry name" value="RE_NgoFVII_N"/>
</dbReference>
<keyword evidence="3" id="KW-1185">Reference proteome</keyword>
<organism evidence="2 3">
    <name type="scientific">Neisseria mucosa</name>
    <dbReference type="NCBI Taxonomy" id="488"/>
    <lineage>
        <taxon>Bacteria</taxon>
        <taxon>Pseudomonadati</taxon>
        <taxon>Pseudomonadota</taxon>
        <taxon>Betaproteobacteria</taxon>
        <taxon>Neisseriales</taxon>
        <taxon>Neisseriaceae</taxon>
        <taxon>Neisseria</taxon>
    </lineage>
</organism>